<evidence type="ECO:0000256" key="2">
    <source>
        <dbReference type="ARBA" id="ARBA00009549"/>
    </source>
</evidence>
<dbReference type="Pfam" id="PF12348">
    <property type="entry name" value="CLASP_N"/>
    <property type="match status" value="1"/>
</dbReference>
<comment type="similarity">
    <text evidence="2">Belongs to the CLASP family.</text>
</comment>
<dbReference type="InterPro" id="IPR011989">
    <property type="entry name" value="ARM-like"/>
</dbReference>
<sequence>MTNWDAYPKKPIRISSKSDLDKEMKRALQLFKQKETEETWEQFNQALKNVTMWTLEDNAHVYEGFVDHIRSLQKPIIKALATERTRLSGTATDLLKGLSQAMQRDFEVIHDLFMPTLLRQFARTNKVLLARSLDCYKTIITNAKVPKLVPRLCSILKNCKEPNKSVRRCIADCLQTLMEVNDVPDIQKHTSDIEAAIQTAAMDPAPEVRLAIRSCYKTYCEKLPEQSSKYNAELPADVKKYLSIQATPSPSSSTSSRSSNHGKLTSVPRLSKPSTPTKSTSTARHIARLSAPVRPVSRIPIKPPVKTGPNRVKARKPVTVSGLPIRSKRKITERANNDPDLQGQSKRSESNENDFPTEANVTKKHKSS</sequence>
<feature type="compositionally biased region" description="Low complexity" evidence="6">
    <location>
        <begin position="247"/>
        <end position="259"/>
    </location>
</feature>
<dbReference type="GO" id="GO:0051301">
    <property type="term" value="P:cell division"/>
    <property type="evidence" value="ECO:0007669"/>
    <property type="project" value="UniProtKB-KW"/>
</dbReference>
<dbReference type="GO" id="GO:0005876">
    <property type="term" value="C:spindle microtubule"/>
    <property type="evidence" value="ECO:0007669"/>
    <property type="project" value="TreeGrafter"/>
</dbReference>
<accession>A0A8H7ETK8</accession>
<proteinExistence type="inferred from homology"/>
<dbReference type="EMBL" id="JABAYA010000011">
    <property type="protein sequence ID" value="KAF7731272.1"/>
    <property type="molecule type" value="Genomic_DNA"/>
</dbReference>
<feature type="compositionally biased region" description="Low complexity" evidence="6">
    <location>
        <begin position="271"/>
        <end position="282"/>
    </location>
</feature>
<dbReference type="GO" id="GO:1990023">
    <property type="term" value="C:mitotic spindle midzone"/>
    <property type="evidence" value="ECO:0007669"/>
    <property type="project" value="TreeGrafter"/>
</dbReference>
<evidence type="ECO:0000256" key="3">
    <source>
        <dbReference type="ARBA" id="ARBA00022618"/>
    </source>
</evidence>
<dbReference type="GO" id="GO:0005815">
    <property type="term" value="C:microtubule organizing center"/>
    <property type="evidence" value="ECO:0007669"/>
    <property type="project" value="TreeGrafter"/>
</dbReference>
<gene>
    <name evidence="8" type="ORF">EC973_000688</name>
</gene>
<evidence type="ECO:0000256" key="5">
    <source>
        <dbReference type="ARBA" id="ARBA00022776"/>
    </source>
</evidence>
<evidence type="ECO:0000256" key="6">
    <source>
        <dbReference type="SAM" id="MobiDB-lite"/>
    </source>
</evidence>
<comment type="caution">
    <text evidence="8">The sequence shown here is derived from an EMBL/GenBank/DDBJ whole genome shotgun (WGS) entry which is preliminary data.</text>
</comment>
<keyword evidence="5" id="KW-0498">Mitosis</keyword>
<dbReference type="OrthoDB" id="46159at2759"/>
<keyword evidence="4" id="KW-0493">Microtubule</keyword>
<comment type="subcellular location">
    <subcellularLocation>
        <location evidence="1">Cytoplasm</location>
        <location evidence="1">Cytoskeleton</location>
        <location evidence="1">Spindle</location>
    </subcellularLocation>
</comment>
<name>A0A8H7ETK8_9FUNG</name>
<dbReference type="InterPro" id="IPR024395">
    <property type="entry name" value="CLASP_N_dom"/>
</dbReference>
<evidence type="ECO:0000259" key="7">
    <source>
        <dbReference type="Pfam" id="PF12348"/>
    </source>
</evidence>
<evidence type="ECO:0000313" key="8">
    <source>
        <dbReference type="EMBL" id="KAF7731272.1"/>
    </source>
</evidence>
<evidence type="ECO:0000256" key="1">
    <source>
        <dbReference type="ARBA" id="ARBA00004186"/>
    </source>
</evidence>
<keyword evidence="9" id="KW-1185">Reference proteome</keyword>
<feature type="domain" description="CLASP N-terminal" evidence="7">
    <location>
        <begin position="20"/>
        <end position="242"/>
    </location>
</feature>
<evidence type="ECO:0000256" key="4">
    <source>
        <dbReference type="ARBA" id="ARBA00022701"/>
    </source>
</evidence>
<protein>
    <recommendedName>
        <fullName evidence="7">CLASP N-terminal domain-containing protein</fullName>
    </recommendedName>
</protein>
<dbReference type="GO" id="GO:0008017">
    <property type="term" value="F:microtubule binding"/>
    <property type="evidence" value="ECO:0007669"/>
    <property type="project" value="TreeGrafter"/>
</dbReference>
<dbReference type="GO" id="GO:0090307">
    <property type="term" value="P:mitotic spindle assembly"/>
    <property type="evidence" value="ECO:0007669"/>
    <property type="project" value="TreeGrafter"/>
</dbReference>
<keyword evidence="5" id="KW-0131">Cell cycle</keyword>
<dbReference type="AlphaFoldDB" id="A0A8H7ETK8"/>
<feature type="region of interest" description="Disordered" evidence="6">
    <location>
        <begin position="246"/>
        <end position="368"/>
    </location>
</feature>
<dbReference type="InterPro" id="IPR016024">
    <property type="entry name" value="ARM-type_fold"/>
</dbReference>
<reference evidence="8" key="1">
    <citation type="submission" date="2020-01" db="EMBL/GenBank/DDBJ databases">
        <title>Genome Sequencing of Three Apophysomyces-Like Fungal Strains Confirms a Novel Fungal Genus in the Mucoromycota with divergent Burkholderia-like Endosymbiotic Bacteria.</title>
        <authorList>
            <person name="Stajich J.E."/>
            <person name="Macias A.M."/>
            <person name="Carter-House D."/>
            <person name="Lovett B."/>
            <person name="Kasson L.R."/>
            <person name="Berry K."/>
            <person name="Grigoriev I."/>
            <person name="Chang Y."/>
            <person name="Spatafora J."/>
            <person name="Kasson M.T."/>
        </authorList>
    </citation>
    <scope>NUCLEOTIDE SEQUENCE</scope>
    <source>
        <strain evidence="8">NRRL A-21654</strain>
    </source>
</reference>
<dbReference type="PANTHER" id="PTHR21567">
    <property type="entry name" value="CLASP"/>
    <property type="match status" value="1"/>
</dbReference>
<dbReference type="SUPFAM" id="SSF48371">
    <property type="entry name" value="ARM repeat"/>
    <property type="match status" value="1"/>
</dbReference>
<organism evidence="8 9">
    <name type="scientific">Apophysomyces ossiformis</name>
    <dbReference type="NCBI Taxonomy" id="679940"/>
    <lineage>
        <taxon>Eukaryota</taxon>
        <taxon>Fungi</taxon>
        <taxon>Fungi incertae sedis</taxon>
        <taxon>Mucoromycota</taxon>
        <taxon>Mucoromycotina</taxon>
        <taxon>Mucoromycetes</taxon>
        <taxon>Mucorales</taxon>
        <taxon>Mucorineae</taxon>
        <taxon>Mucoraceae</taxon>
        <taxon>Apophysomyces</taxon>
    </lineage>
</organism>
<dbReference type="PANTHER" id="PTHR21567:SF9">
    <property type="entry name" value="CLIP-ASSOCIATING PROTEIN"/>
    <property type="match status" value="1"/>
</dbReference>
<evidence type="ECO:0000313" key="9">
    <source>
        <dbReference type="Proteomes" id="UP000605846"/>
    </source>
</evidence>
<keyword evidence="3" id="KW-0132">Cell division</keyword>
<dbReference type="Proteomes" id="UP000605846">
    <property type="component" value="Unassembled WGS sequence"/>
</dbReference>
<dbReference type="GO" id="GO:0005881">
    <property type="term" value="C:cytoplasmic microtubule"/>
    <property type="evidence" value="ECO:0007669"/>
    <property type="project" value="TreeGrafter"/>
</dbReference>
<dbReference type="Gene3D" id="1.25.10.10">
    <property type="entry name" value="Leucine-rich Repeat Variant"/>
    <property type="match status" value="1"/>
</dbReference>